<evidence type="ECO:0000256" key="3">
    <source>
        <dbReference type="ARBA" id="ARBA00023014"/>
    </source>
</evidence>
<keyword evidence="2" id="KW-0408">Iron</keyword>
<dbReference type="PROSITE" id="PS00198">
    <property type="entry name" value="4FE4S_FER_1"/>
    <property type="match status" value="1"/>
</dbReference>
<dbReference type="InterPro" id="IPR017896">
    <property type="entry name" value="4Fe4S_Fe-S-bd"/>
</dbReference>
<name>A0A7V4JRE8_9BACT</name>
<dbReference type="SUPFAM" id="SSF54862">
    <property type="entry name" value="4Fe-4S ferredoxins"/>
    <property type="match status" value="1"/>
</dbReference>
<dbReference type="Pfam" id="PF12797">
    <property type="entry name" value="Fer4_2"/>
    <property type="match status" value="1"/>
</dbReference>
<dbReference type="InterPro" id="IPR017900">
    <property type="entry name" value="4Fe4S_Fe_S_CS"/>
</dbReference>
<dbReference type="PROSITE" id="PS51379">
    <property type="entry name" value="4FE4S_FER_2"/>
    <property type="match status" value="1"/>
</dbReference>
<dbReference type="Gene3D" id="3.30.70.20">
    <property type="match status" value="1"/>
</dbReference>
<accession>A0A7V4JRE8</accession>
<proteinExistence type="predicted"/>
<keyword evidence="3" id="KW-0411">Iron-sulfur</keyword>
<comment type="caution">
    <text evidence="5">The sequence shown here is derived from an EMBL/GenBank/DDBJ whole genome shotgun (WGS) entry which is preliminary data.</text>
</comment>
<dbReference type="AlphaFoldDB" id="A0A7V4JRE8"/>
<sequence>MFISLWVDRKACTGCGYCIEACPEVFCWGAEKKQ</sequence>
<dbReference type="GO" id="GO:0046872">
    <property type="term" value="F:metal ion binding"/>
    <property type="evidence" value="ECO:0007669"/>
    <property type="project" value="UniProtKB-KW"/>
</dbReference>
<evidence type="ECO:0000256" key="1">
    <source>
        <dbReference type="ARBA" id="ARBA00022723"/>
    </source>
</evidence>
<evidence type="ECO:0000259" key="4">
    <source>
        <dbReference type="PROSITE" id="PS51379"/>
    </source>
</evidence>
<dbReference type="GO" id="GO:0051536">
    <property type="term" value="F:iron-sulfur cluster binding"/>
    <property type="evidence" value="ECO:0007669"/>
    <property type="project" value="UniProtKB-KW"/>
</dbReference>
<evidence type="ECO:0000313" key="5">
    <source>
        <dbReference type="EMBL" id="HGU16320.1"/>
    </source>
</evidence>
<protein>
    <recommendedName>
        <fullName evidence="4">4Fe-4S ferredoxin-type domain-containing protein</fullName>
    </recommendedName>
</protein>
<reference evidence="5" key="1">
    <citation type="journal article" date="2020" name="mSystems">
        <title>Genome- and Community-Level Interaction Insights into Carbon Utilization and Element Cycling Functions of Hydrothermarchaeota in Hydrothermal Sediment.</title>
        <authorList>
            <person name="Zhou Z."/>
            <person name="Liu Y."/>
            <person name="Xu W."/>
            <person name="Pan J."/>
            <person name="Luo Z.H."/>
            <person name="Li M."/>
        </authorList>
    </citation>
    <scope>NUCLEOTIDE SEQUENCE [LARGE SCALE GENOMIC DNA]</scope>
    <source>
        <strain evidence="5">SpSt-711</strain>
    </source>
</reference>
<keyword evidence="1" id="KW-0479">Metal-binding</keyword>
<organism evidence="5">
    <name type="scientific">Thermodesulfobacterium geofontis</name>
    <dbReference type="NCBI Taxonomy" id="1295609"/>
    <lineage>
        <taxon>Bacteria</taxon>
        <taxon>Pseudomonadati</taxon>
        <taxon>Thermodesulfobacteriota</taxon>
        <taxon>Thermodesulfobacteria</taxon>
        <taxon>Thermodesulfobacteriales</taxon>
        <taxon>Thermodesulfobacteriaceae</taxon>
        <taxon>Thermodesulfobacterium</taxon>
    </lineage>
</organism>
<dbReference type="EMBL" id="DTEI01000116">
    <property type="protein sequence ID" value="HGU16320.1"/>
    <property type="molecule type" value="Genomic_DNA"/>
</dbReference>
<gene>
    <name evidence="5" type="ORF">ENU91_06740</name>
</gene>
<feature type="domain" description="4Fe-4S ferredoxin-type" evidence="4">
    <location>
        <begin position="3"/>
        <end position="33"/>
    </location>
</feature>
<evidence type="ECO:0000256" key="2">
    <source>
        <dbReference type="ARBA" id="ARBA00023004"/>
    </source>
</evidence>